<name>A0A0F9ISV0_9ZZZZ</name>
<evidence type="ECO:0000313" key="2">
    <source>
        <dbReference type="EMBL" id="KKM60438.1"/>
    </source>
</evidence>
<keyword evidence="1" id="KW-0472">Membrane</keyword>
<evidence type="ECO:0000256" key="1">
    <source>
        <dbReference type="SAM" id="Phobius"/>
    </source>
</evidence>
<feature type="transmembrane region" description="Helical" evidence="1">
    <location>
        <begin position="12"/>
        <end position="32"/>
    </location>
</feature>
<feature type="transmembrane region" description="Helical" evidence="1">
    <location>
        <begin position="130"/>
        <end position="156"/>
    </location>
</feature>
<feature type="transmembrane region" description="Helical" evidence="1">
    <location>
        <begin position="79"/>
        <end position="98"/>
    </location>
</feature>
<accession>A0A0F9ISV0</accession>
<reference evidence="2" key="1">
    <citation type="journal article" date="2015" name="Nature">
        <title>Complex archaea that bridge the gap between prokaryotes and eukaryotes.</title>
        <authorList>
            <person name="Spang A."/>
            <person name="Saw J.H."/>
            <person name="Jorgensen S.L."/>
            <person name="Zaremba-Niedzwiedzka K."/>
            <person name="Martijn J."/>
            <person name="Lind A.E."/>
            <person name="van Eijk R."/>
            <person name="Schleper C."/>
            <person name="Guy L."/>
            <person name="Ettema T.J."/>
        </authorList>
    </citation>
    <scope>NUCLEOTIDE SEQUENCE</scope>
</reference>
<sequence>MKLKKYITEKNLVYLLICTLVATTIVDIYTALRTPIFEIAEANPIYVLTGSILPLLLLNLIIIVWFSRNIKNSISIPKIFVFCMITIYLSAGHLFGAWSNITATEQYQENPEEFVERVGEYDAEEKINAYMIFVGVVMVLPIVISFIAFSIAMYFYGKRQPKRDKIVDKI</sequence>
<feature type="non-terminal residue" evidence="2">
    <location>
        <position position="170"/>
    </location>
</feature>
<keyword evidence="1" id="KW-1133">Transmembrane helix</keyword>
<dbReference type="AlphaFoldDB" id="A0A0F9ISV0"/>
<keyword evidence="1" id="KW-0812">Transmembrane</keyword>
<proteinExistence type="predicted"/>
<gene>
    <name evidence="2" type="ORF">LCGC14_1541920</name>
</gene>
<comment type="caution">
    <text evidence="2">The sequence shown here is derived from an EMBL/GenBank/DDBJ whole genome shotgun (WGS) entry which is preliminary data.</text>
</comment>
<protein>
    <submittedName>
        <fullName evidence="2">Uncharacterized protein</fullName>
    </submittedName>
</protein>
<feature type="transmembrane region" description="Helical" evidence="1">
    <location>
        <begin position="44"/>
        <end position="67"/>
    </location>
</feature>
<organism evidence="2">
    <name type="scientific">marine sediment metagenome</name>
    <dbReference type="NCBI Taxonomy" id="412755"/>
    <lineage>
        <taxon>unclassified sequences</taxon>
        <taxon>metagenomes</taxon>
        <taxon>ecological metagenomes</taxon>
    </lineage>
</organism>
<dbReference type="EMBL" id="LAZR01011680">
    <property type="protein sequence ID" value="KKM60438.1"/>
    <property type="molecule type" value="Genomic_DNA"/>
</dbReference>